<evidence type="ECO:0000256" key="6">
    <source>
        <dbReference type="SAM" id="MobiDB-lite"/>
    </source>
</evidence>
<evidence type="ECO:0000256" key="2">
    <source>
        <dbReference type="ARBA" id="ARBA00022692"/>
    </source>
</evidence>
<dbReference type="InterPro" id="IPR036291">
    <property type="entry name" value="NAD(P)-bd_dom_sf"/>
</dbReference>
<dbReference type="CDD" id="cd05251">
    <property type="entry name" value="NmrA_like_SDR_a"/>
    <property type="match status" value="1"/>
</dbReference>
<dbReference type="InterPro" id="IPR008030">
    <property type="entry name" value="NmrA-like"/>
</dbReference>
<feature type="transmembrane region" description="Helical" evidence="7">
    <location>
        <begin position="555"/>
        <end position="585"/>
    </location>
</feature>
<accession>A0A8H4W736</accession>
<dbReference type="SUPFAM" id="SSF51735">
    <property type="entry name" value="NAD(P)-binding Rossmann-fold domains"/>
    <property type="match status" value="1"/>
</dbReference>
<organism evidence="10 11">
    <name type="scientific">Cudoniella acicularis</name>
    <dbReference type="NCBI Taxonomy" id="354080"/>
    <lineage>
        <taxon>Eukaryota</taxon>
        <taxon>Fungi</taxon>
        <taxon>Dikarya</taxon>
        <taxon>Ascomycota</taxon>
        <taxon>Pezizomycotina</taxon>
        <taxon>Leotiomycetes</taxon>
        <taxon>Helotiales</taxon>
        <taxon>Tricladiaceae</taxon>
        <taxon>Cudoniella</taxon>
    </lineage>
</organism>
<dbReference type="EMBL" id="JAAMPI010000211">
    <property type="protein sequence ID" value="KAF4634065.1"/>
    <property type="molecule type" value="Genomic_DNA"/>
</dbReference>
<dbReference type="Gene3D" id="3.20.20.140">
    <property type="entry name" value="Metal-dependent hydrolases"/>
    <property type="match status" value="1"/>
</dbReference>
<evidence type="ECO:0000259" key="9">
    <source>
        <dbReference type="Pfam" id="PF20684"/>
    </source>
</evidence>
<feature type="transmembrane region" description="Helical" evidence="7">
    <location>
        <begin position="639"/>
        <end position="656"/>
    </location>
</feature>
<proteinExistence type="inferred from homology"/>
<name>A0A8H4W736_9HELO</name>
<dbReference type="OrthoDB" id="3358371at2759"/>
<reference evidence="10 11" key="1">
    <citation type="submission" date="2020-03" db="EMBL/GenBank/DDBJ databases">
        <title>Draft Genome Sequence of Cudoniella acicularis.</title>
        <authorList>
            <person name="Buettner E."/>
            <person name="Kellner H."/>
        </authorList>
    </citation>
    <scope>NUCLEOTIDE SEQUENCE [LARGE SCALE GENOMIC DNA]</scope>
    <source>
        <strain evidence="10 11">DSM 108380</strain>
    </source>
</reference>
<dbReference type="PANTHER" id="PTHR33048:SF96">
    <property type="entry name" value="INTEGRAL MEMBRANE PROTEIN"/>
    <property type="match status" value="1"/>
</dbReference>
<evidence type="ECO:0000256" key="5">
    <source>
        <dbReference type="ARBA" id="ARBA00038359"/>
    </source>
</evidence>
<feature type="transmembrane region" description="Helical" evidence="7">
    <location>
        <begin position="605"/>
        <end position="627"/>
    </location>
</feature>
<dbReference type="InterPro" id="IPR049326">
    <property type="entry name" value="Rhodopsin_dom_fungi"/>
</dbReference>
<dbReference type="Proteomes" id="UP000566819">
    <property type="component" value="Unassembled WGS sequence"/>
</dbReference>
<dbReference type="Pfam" id="PF20684">
    <property type="entry name" value="Fung_rhodopsin"/>
    <property type="match status" value="1"/>
</dbReference>
<keyword evidence="2 7" id="KW-0812">Transmembrane</keyword>
<keyword evidence="4 7" id="KW-0472">Membrane</keyword>
<dbReference type="SUPFAM" id="SSF51556">
    <property type="entry name" value="Metallo-dependent hydrolases"/>
    <property type="match status" value="1"/>
</dbReference>
<feature type="domain" description="NmrA-like" evidence="8">
    <location>
        <begin position="6"/>
        <end position="271"/>
    </location>
</feature>
<evidence type="ECO:0000256" key="3">
    <source>
        <dbReference type="ARBA" id="ARBA00022989"/>
    </source>
</evidence>
<keyword evidence="11" id="KW-1185">Reference proteome</keyword>
<feature type="transmembrane region" description="Helical" evidence="7">
    <location>
        <begin position="676"/>
        <end position="696"/>
    </location>
</feature>
<evidence type="ECO:0000259" key="8">
    <source>
        <dbReference type="Pfam" id="PF05368"/>
    </source>
</evidence>
<dbReference type="InterPro" id="IPR011059">
    <property type="entry name" value="Metal-dep_hydrolase_composite"/>
</dbReference>
<dbReference type="PANTHER" id="PTHR33048">
    <property type="entry name" value="PTH11-LIKE INTEGRAL MEMBRANE PROTEIN (AFU_ORTHOLOGUE AFUA_5G11245)"/>
    <property type="match status" value="1"/>
</dbReference>
<comment type="subcellular location">
    <subcellularLocation>
        <location evidence="1">Membrane</location>
        <topology evidence="1">Multi-pass membrane protein</topology>
    </subcellularLocation>
</comment>
<evidence type="ECO:0008006" key="12">
    <source>
        <dbReference type="Google" id="ProtNLM"/>
    </source>
</evidence>
<evidence type="ECO:0000256" key="4">
    <source>
        <dbReference type="ARBA" id="ARBA00023136"/>
    </source>
</evidence>
<dbReference type="Gene3D" id="3.40.50.720">
    <property type="entry name" value="NAD(P)-binding Rossmann-like Domain"/>
    <property type="match status" value="1"/>
</dbReference>
<keyword evidence="3 7" id="KW-1133">Transmembrane helix</keyword>
<comment type="caution">
    <text evidence="10">The sequence shown here is derived from an EMBL/GenBank/DDBJ whole genome shotgun (WGS) entry which is preliminary data.</text>
</comment>
<feature type="region of interest" description="Disordered" evidence="6">
    <location>
        <begin position="735"/>
        <end position="775"/>
    </location>
</feature>
<comment type="similarity">
    <text evidence="5">Belongs to the SAT4 family.</text>
</comment>
<dbReference type="AlphaFoldDB" id="A0A8H4W736"/>
<dbReference type="Pfam" id="PF05368">
    <property type="entry name" value="NmrA"/>
    <property type="match status" value="1"/>
</dbReference>
<evidence type="ECO:0000313" key="11">
    <source>
        <dbReference type="Proteomes" id="UP000566819"/>
    </source>
</evidence>
<dbReference type="GO" id="GO:0016810">
    <property type="term" value="F:hydrolase activity, acting on carbon-nitrogen (but not peptide) bonds"/>
    <property type="evidence" value="ECO:0007669"/>
    <property type="project" value="InterPro"/>
</dbReference>
<dbReference type="Gene3D" id="2.30.40.10">
    <property type="entry name" value="Urease, subunit C, domain 1"/>
    <property type="match status" value="1"/>
</dbReference>
<protein>
    <recommendedName>
        <fullName evidence="12">NmrA-like domain-containing protein</fullName>
    </recommendedName>
</protein>
<evidence type="ECO:0000256" key="1">
    <source>
        <dbReference type="ARBA" id="ARBA00004141"/>
    </source>
</evidence>
<sequence length="775" mass="84932">MSSKKPLLVVLGATGTQGGSVLSYFLSLSPSPYALRGVTRDPSSPKSVSLASLGIEVVAGDFDNPSSLDAAFKGASVIFSVTDFWQPFANPSQRERASASGQSIGVVSRENEAQQNRNIIDAAAKVNTLERFVFSSLPNTNKLSGGKYTHVYHFDGKAMAEEYGRSAYPKLWEKTSVLYAGYYLENYFGPTGALFRPKLNNGKDTLILSVAEPLATTPLPMYSAVADTGALVQALLRAAPGKKLIGVNEWLNLRDFAKLLAQVLGKSIEFVDRNPSFDMGDPDLEKDHADMIGFCVEFGYDGGKVDKGIVQPADLGVPVQLGRVFLLKRMGRQSSLLAFTSPPSQSHEKPEQVGYHKELDAAIRGLREMRKRDIIVLPGGDYGFAWTPHGIYARDLEHFVKLGFTPMESIIAATAGVAKLFMQENELGKIQEEYFGDCILVDGDPLEDIKVLQDHEKLNVVVINRRVHKAGKKGICCASIGWAGFERSVIVPDFPEPIVSSKLAVPFGIDDYLIVVSMDWIIFEMMHVITTAVLKLSITIFLLRLTSTMSPQRWVLYSTAGLYTVVSIILLFVLGFQCYPLAYFWDHSIEGGYCRPLSYVGNAAYVNTSISAATDFVLALTPIWLVWDLKLDIRTKLSVALLLGMGNLSAAVNFVRLVHIPDLLKSQDILFDLYPFMLWSTVEAGVGISAASMAAFKPLLRSCMHALGIYTQPSRSGQYDSEALRNSRHSRKYNKMTKPLPLSSGSTSRDVPVHGSSGGDSTFILGADSYELKKT</sequence>
<dbReference type="Gene3D" id="3.90.25.10">
    <property type="entry name" value="UDP-galactose 4-epimerase, domain 1"/>
    <property type="match status" value="1"/>
</dbReference>
<dbReference type="GO" id="GO:0016020">
    <property type="term" value="C:membrane"/>
    <property type="evidence" value="ECO:0007669"/>
    <property type="project" value="UniProtKB-SubCell"/>
</dbReference>
<dbReference type="InterPro" id="IPR032466">
    <property type="entry name" value="Metal_Hydrolase"/>
</dbReference>
<evidence type="ECO:0000313" key="10">
    <source>
        <dbReference type="EMBL" id="KAF4634065.1"/>
    </source>
</evidence>
<dbReference type="InterPro" id="IPR052337">
    <property type="entry name" value="SAT4-like"/>
</dbReference>
<evidence type="ECO:0000256" key="7">
    <source>
        <dbReference type="SAM" id="Phobius"/>
    </source>
</evidence>
<feature type="domain" description="Rhodopsin" evidence="9">
    <location>
        <begin position="520"/>
        <end position="701"/>
    </location>
</feature>
<feature type="transmembrane region" description="Helical" evidence="7">
    <location>
        <begin position="520"/>
        <end position="543"/>
    </location>
</feature>
<gene>
    <name evidence="10" type="ORF">G7Y89_g4040</name>
</gene>